<dbReference type="InterPro" id="IPR001753">
    <property type="entry name" value="Enoyl-CoA_hydra/iso"/>
</dbReference>
<comment type="similarity">
    <text evidence="1">Belongs to the enoyl-CoA hydratase/isomerase family.</text>
</comment>
<name>A0ABT3IKC5_9BACT</name>
<keyword evidence="2" id="KW-0456">Lyase</keyword>
<dbReference type="PANTHER" id="PTHR42964">
    <property type="entry name" value="ENOYL-COA HYDRATASE"/>
    <property type="match status" value="1"/>
</dbReference>
<dbReference type="CDD" id="cd06558">
    <property type="entry name" value="crotonase-like"/>
    <property type="match status" value="1"/>
</dbReference>
<gene>
    <name evidence="2" type="ORF">OL497_10895</name>
</gene>
<dbReference type="Gene3D" id="3.90.226.10">
    <property type="entry name" value="2-enoyl-CoA Hydratase, Chain A, domain 1"/>
    <property type="match status" value="1"/>
</dbReference>
<comment type="caution">
    <text evidence="2">The sequence shown here is derived from an EMBL/GenBank/DDBJ whole genome shotgun (WGS) entry which is preliminary data.</text>
</comment>
<dbReference type="InterPro" id="IPR051683">
    <property type="entry name" value="Enoyl-CoA_Hydratase/Isomerase"/>
</dbReference>
<dbReference type="SUPFAM" id="SSF52096">
    <property type="entry name" value="ClpP/crotonase"/>
    <property type="match status" value="1"/>
</dbReference>
<accession>A0ABT3IKC5</accession>
<proteinExistence type="inferred from homology"/>
<keyword evidence="3" id="KW-1185">Reference proteome</keyword>
<sequence>MTILEATYETIRIREQRGVLYLQLYRPEANNSINATLIREMKQVLLHLESVAAIKVVVLEGLPDSFCSGMDFQAISDGRADGMIDDDPQAYYALLQHFSRCSKVIIAKVEGKVNAGGIGLVAASDLVIADEKATFGLSEALFGLLPACVMPFLIRRIGYQKAQWMTLITQGIPALRAFQIGLADELTTDVNDAVRRNALRLNMLETDTIKDLKNYMDELWIMNDSTRQLAVGKLSALMKTERVQSNIKNFIQNGKLPWNR</sequence>
<dbReference type="InterPro" id="IPR029045">
    <property type="entry name" value="ClpP/crotonase-like_dom_sf"/>
</dbReference>
<dbReference type="PANTHER" id="PTHR42964:SF1">
    <property type="entry name" value="POLYKETIDE BIOSYNTHESIS ENOYL-COA HYDRATASE PKSH-RELATED"/>
    <property type="match status" value="1"/>
</dbReference>
<reference evidence="2 3" key="1">
    <citation type="submission" date="2022-10" db="EMBL/GenBank/DDBJ databases">
        <title>Chitinophaga nivalis PC15 sp. nov., isolated from Pyeongchang county, South Korea.</title>
        <authorList>
            <person name="Trinh H.N."/>
        </authorList>
    </citation>
    <scope>NUCLEOTIDE SEQUENCE [LARGE SCALE GENOMIC DNA]</scope>
    <source>
        <strain evidence="2 3">PC14</strain>
    </source>
</reference>
<dbReference type="NCBIfam" id="NF005498">
    <property type="entry name" value="PRK07112.1"/>
    <property type="match status" value="1"/>
</dbReference>
<dbReference type="RefSeq" id="WP_264729994.1">
    <property type="nucleotide sequence ID" value="NZ_JAPDNR010000001.1"/>
</dbReference>
<protein>
    <submittedName>
        <fullName evidence="2">Enoyl-CoA hydratase/isomerase</fullName>
        <ecNumber evidence="2">4.2.1.17</ecNumber>
    </submittedName>
</protein>
<dbReference type="Proteomes" id="UP001207742">
    <property type="component" value="Unassembled WGS sequence"/>
</dbReference>
<evidence type="ECO:0000313" key="2">
    <source>
        <dbReference type="EMBL" id="MCW3484403.1"/>
    </source>
</evidence>
<dbReference type="Pfam" id="PF00378">
    <property type="entry name" value="ECH_1"/>
    <property type="match status" value="1"/>
</dbReference>
<dbReference type="EC" id="4.2.1.17" evidence="2"/>
<dbReference type="EMBL" id="JAPDNS010000001">
    <property type="protein sequence ID" value="MCW3484403.1"/>
    <property type="molecule type" value="Genomic_DNA"/>
</dbReference>
<dbReference type="GO" id="GO:0004300">
    <property type="term" value="F:enoyl-CoA hydratase activity"/>
    <property type="evidence" value="ECO:0007669"/>
    <property type="project" value="UniProtKB-EC"/>
</dbReference>
<evidence type="ECO:0000313" key="3">
    <source>
        <dbReference type="Proteomes" id="UP001207742"/>
    </source>
</evidence>
<organism evidence="2 3">
    <name type="scientific">Chitinophaga nivalis</name>
    <dbReference type="NCBI Taxonomy" id="2991709"/>
    <lineage>
        <taxon>Bacteria</taxon>
        <taxon>Pseudomonadati</taxon>
        <taxon>Bacteroidota</taxon>
        <taxon>Chitinophagia</taxon>
        <taxon>Chitinophagales</taxon>
        <taxon>Chitinophagaceae</taxon>
        <taxon>Chitinophaga</taxon>
    </lineage>
</organism>
<evidence type="ECO:0000256" key="1">
    <source>
        <dbReference type="ARBA" id="ARBA00005254"/>
    </source>
</evidence>